<protein>
    <recommendedName>
        <fullName evidence="4">Type IV / VI secretion system DotU domain-containing protein</fullName>
    </recommendedName>
</protein>
<accession>A0A1Q8SMW3</accession>
<dbReference type="STRING" id="404433.BTW07_17830"/>
<keyword evidence="1" id="KW-0812">Transmembrane</keyword>
<dbReference type="EMBL" id="MSDO01000031">
    <property type="protein sequence ID" value="OLO02767.1"/>
    <property type="molecule type" value="Genomic_DNA"/>
</dbReference>
<evidence type="ECO:0000313" key="2">
    <source>
        <dbReference type="EMBL" id="OLO02767.1"/>
    </source>
</evidence>
<evidence type="ECO:0008006" key="4">
    <source>
        <dbReference type="Google" id="ProtNLM"/>
    </source>
</evidence>
<dbReference type="AlphaFoldDB" id="A0A1Q8SMW3"/>
<dbReference type="Proteomes" id="UP000186878">
    <property type="component" value="Unassembled WGS sequence"/>
</dbReference>
<dbReference type="OrthoDB" id="6183115at2"/>
<organism evidence="2 3">
    <name type="scientific">Salinicola socius</name>
    <dbReference type="NCBI Taxonomy" id="404433"/>
    <lineage>
        <taxon>Bacteria</taxon>
        <taxon>Pseudomonadati</taxon>
        <taxon>Pseudomonadota</taxon>
        <taxon>Gammaproteobacteria</taxon>
        <taxon>Oceanospirillales</taxon>
        <taxon>Halomonadaceae</taxon>
        <taxon>Salinicola</taxon>
    </lineage>
</organism>
<name>A0A1Q8SMW3_9GAMM</name>
<keyword evidence="3" id="KW-1185">Reference proteome</keyword>
<keyword evidence="1" id="KW-1133">Transmembrane helix</keyword>
<reference evidence="2 3" key="1">
    <citation type="submission" date="2016-12" db="EMBL/GenBank/DDBJ databases">
        <title>Draft genome sequences of strains Salinicola socius SMB35, Salinicola sp. MH3R3-1 and Chromohalobacter sp. SMB17 from the Verkhnekamsk potash mining region of Russia.</title>
        <authorList>
            <person name="Mavrodi D.V."/>
            <person name="Olsson B.E."/>
            <person name="Korsakova E.S."/>
            <person name="Pyankova A."/>
            <person name="Mavrodi O.V."/>
            <person name="Plotnikova E.G."/>
        </authorList>
    </citation>
    <scope>NUCLEOTIDE SEQUENCE [LARGE SCALE GENOMIC DNA]</scope>
    <source>
        <strain evidence="2 3">SMB35</strain>
    </source>
</reference>
<dbReference type="RefSeq" id="WP_075571517.1">
    <property type="nucleotide sequence ID" value="NZ_MSDO01000031.1"/>
</dbReference>
<gene>
    <name evidence="2" type="ORF">BTW07_17830</name>
</gene>
<proteinExistence type="predicted"/>
<keyword evidence="1" id="KW-0472">Membrane</keyword>
<evidence type="ECO:0000256" key="1">
    <source>
        <dbReference type="SAM" id="Phobius"/>
    </source>
</evidence>
<comment type="caution">
    <text evidence="2">The sequence shown here is derived from an EMBL/GenBank/DDBJ whole genome shotgun (WGS) entry which is preliminary data.</text>
</comment>
<feature type="transmembrane region" description="Helical" evidence="1">
    <location>
        <begin position="113"/>
        <end position="135"/>
    </location>
</feature>
<sequence>MRDLYRRLEVDKDAPFVALSSAMQRCANQGLRADATAILTVSERREAYDDIHELLNALGSLRIGLGLTHAPHWQGELASDFTQPPPAISRQQQLLHKLEAVLTQRQQRWRFRLGLMAGLTVLSGLLVAAFVLGRWSV</sequence>
<evidence type="ECO:0000313" key="3">
    <source>
        <dbReference type="Proteomes" id="UP000186878"/>
    </source>
</evidence>